<evidence type="ECO:0000313" key="6">
    <source>
        <dbReference type="EMBL" id="BAU71136.1"/>
    </source>
</evidence>
<keyword evidence="3" id="KW-0732">Signal</keyword>
<dbReference type="EMBL" id="LC093969">
    <property type="protein sequence ID" value="BAU71136.1"/>
    <property type="molecule type" value="mRNA"/>
</dbReference>
<sequence>MQTAPTGSGSLASTPRRHAAWTALAAPVTFSLLLPRHAAAHGLHLQASGGSGGPPGGSRGGGGGGGWGSSGGNGSSAALSRRLPQEAFQLAAAKKQPVTLMLASFAVTRKAYGKISKMFMREYEEQVGQPVRFRLSFAGSGTQARAVMDGLPADIVALALPLDIIKISERGLIRPDWATRFPNKSIVVESVVSIVVRKGNPLNIQGWDDLTREDVNVITANPKTAGVARWIFLALWGHRAWNKGEKAAKEFVTKVFDRVEVQPRDAREASDVFYKQGKGDALLTYENEAVFTNLVVSPNEKLPCIVPDNNVRIQCPVAIVDANVDPQPPEVKQTATAFLDYLYKAPAQHEFAACGFRSALPEVMKDSGLPSVRGLWTVEGKLGTWDKVQKKFFDDEGILSEIQRDVSQRKLAAMLQRR</sequence>
<reference evidence="6" key="1">
    <citation type="submission" date="2015-10" db="EMBL/GenBank/DDBJ databases">
        <title>Towards Deciphering the Relationship between Polyphosphate Accumulation Dynamics and Electron-dense Bodies Ultrastructure in the Green Alga Parachlorella kessleri.</title>
        <authorList>
            <person name="Ota S."/>
            <person name="Yoshihara M."/>
            <person name="Yamazaki T."/>
            <person name="Takeshita T."/>
            <person name="Hiram A."/>
            <person name="Konomi M."/>
            <person name="Oshima K."/>
            <person name="Hattori M."/>
            <person name="Bisova K."/>
            <person name="Zachleder V."/>
            <person name="Kawano S."/>
        </authorList>
    </citation>
    <scope>NUCLEOTIDE SEQUENCE</scope>
    <source>
        <strain evidence="6">NIES-2152</strain>
    </source>
</reference>
<dbReference type="AlphaFoldDB" id="A0A146HU56"/>
<dbReference type="PANTHER" id="PTHR30368">
    <property type="entry name" value="SULFATE-BINDING PROTEIN"/>
    <property type="match status" value="1"/>
</dbReference>
<organism evidence="6">
    <name type="scientific">Parachlorella kessleri</name>
    <name type="common">Green alga</name>
    <name type="synonym">Chlorella kessleri</name>
    <dbReference type="NCBI Taxonomy" id="3074"/>
    <lineage>
        <taxon>Eukaryota</taxon>
        <taxon>Viridiplantae</taxon>
        <taxon>Chlorophyta</taxon>
        <taxon>core chlorophytes</taxon>
        <taxon>Trebouxiophyceae</taxon>
        <taxon>Chlorellales</taxon>
        <taxon>Chlorellaceae</taxon>
        <taxon>Parachlorella</taxon>
    </lineage>
</organism>
<dbReference type="InterPro" id="IPR005669">
    <property type="entry name" value="Thiosulph/SO4-bd"/>
</dbReference>
<accession>A0A146HU56</accession>
<evidence type="ECO:0000256" key="5">
    <source>
        <dbReference type="SAM" id="MobiDB-lite"/>
    </source>
</evidence>
<dbReference type="PANTHER" id="PTHR30368:SF2">
    <property type="entry name" value="SULFATE-BINDING PROTEIN"/>
    <property type="match status" value="1"/>
</dbReference>
<evidence type="ECO:0000256" key="1">
    <source>
        <dbReference type="ARBA" id="ARBA00004418"/>
    </source>
</evidence>
<dbReference type="Pfam" id="PF13531">
    <property type="entry name" value="SBP_bac_11"/>
    <property type="match status" value="1"/>
</dbReference>
<dbReference type="SUPFAM" id="SSF53850">
    <property type="entry name" value="Periplasmic binding protein-like II"/>
    <property type="match status" value="1"/>
</dbReference>
<evidence type="ECO:0000256" key="3">
    <source>
        <dbReference type="ARBA" id="ARBA00022729"/>
    </source>
</evidence>
<evidence type="ECO:0000256" key="2">
    <source>
        <dbReference type="ARBA" id="ARBA00022448"/>
    </source>
</evidence>
<keyword evidence="2" id="KW-0813">Transport</keyword>
<feature type="compositionally biased region" description="Gly residues" evidence="5">
    <location>
        <begin position="49"/>
        <end position="74"/>
    </location>
</feature>
<dbReference type="GO" id="GO:1902358">
    <property type="term" value="P:sulfate transmembrane transport"/>
    <property type="evidence" value="ECO:0007669"/>
    <property type="project" value="InterPro"/>
</dbReference>
<name>A0A146HU56_PARKE</name>
<dbReference type="Gene3D" id="3.40.190.10">
    <property type="entry name" value="Periplasmic binding protein-like II"/>
    <property type="match status" value="2"/>
</dbReference>
<dbReference type="GO" id="GO:0140104">
    <property type="term" value="F:molecular carrier activity"/>
    <property type="evidence" value="ECO:0007669"/>
    <property type="project" value="InterPro"/>
</dbReference>
<evidence type="ECO:0000256" key="4">
    <source>
        <dbReference type="ARBA" id="ARBA00022764"/>
    </source>
</evidence>
<feature type="region of interest" description="Disordered" evidence="5">
    <location>
        <begin position="45"/>
        <end position="78"/>
    </location>
</feature>
<proteinExistence type="evidence at transcript level"/>
<keyword evidence="4" id="KW-0574">Periplasm</keyword>
<comment type="subcellular location">
    <subcellularLocation>
        <location evidence="1">Periplasm</location>
    </subcellularLocation>
</comment>
<protein>
    <submittedName>
        <fullName evidence="6">Sulfate transport system substrate-binding protein</fullName>
    </submittedName>
</protein>
<dbReference type="NCBIfam" id="TIGR00971">
    <property type="entry name" value="3a0106s03"/>
    <property type="match status" value="1"/>
</dbReference>